<evidence type="ECO:0000313" key="1">
    <source>
        <dbReference type="EMBL" id="KAH7908159.1"/>
    </source>
</evidence>
<evidence type="ECO:0000313" key="2">
    <source>
        <dbReference type="Proteomes" id="UP000790377"/>
    </source>
</evidence>
<accession>A0ACB8A4I6</accession>
<dbReference type="Proteomes" id="UP000790377">
    <property type="component" value="Unassembled WGS sequence"/>
</dbReference>
<keyword evidence="2" id="KW-1185">Reference proteome</keyword>
<proteinExistence type="predicted"/>
<dbReference type="EMBL" id="MU267842">
    <property type="protein sequence ID" value="KAH7908159.1"/>
    <property type="molecule type" value="Genomic_DNA"/>
</dbReference>
<organism evidence="1 2">
    <name type="scientific">Hygrophoropsis aurantiaca</name>
    <dbReference type="NCBI Taxonomy" id="72124"/>
    <lineage>
        <taxon>Eukaryota</taxon>
        <taxon>Fungi</taxon>
        <taxon>Dikarya</taxon>
        <taxon>Basidiomycota</taxon>
        <taxon>Agaricomycotina</taxon>
        <taxon>Agaricomycetes</taxon>
        <taxon>Agaricomycetidae</taxon>
        <taxon>Boletales</taxon>
        <taxon>Coniophorineae</taxon>
        <taxon>Hygrophoropsidaceae</taxon>
        <taxon>Hygrophoropsis</taxon>
    </lineage>
</organism>
<protein>
    <submittedName>
        <fullName evidence="1">Uncharacterized protein</fullName>
    </submittedName>
</protein>
<sequence length="401" mass="44583">MRSITITTALALILAGITPATSVNTAKSTYEVSIFSKPNYGGNNEYGIGKLDSVTWAGEPPNLKLASSPTRIQSSVQMDTPTQVSSRADSDYRPTIADIIQVKAIFGQISIPLPPELIDQILDDASYWPHSSITSRKDAFAQARYRPYTASHLLEDPVKDVMYMRTLPLAIPGVEGSFALSEMAPQEDILLGLGAVHGDEHTPANLKWLPPRGKHPVREVVFRLWSQDQGWTTDTDVENNGTYRNSHSWWDVGAEVPTFNGVPLSQSPQHTTVWPTHFTTHPSDPLFSRSQHLHNTPSIKFTSKNNDEIPFAPLPTHLQRNVRASDNMAHHTIVWNYLDSVKEGSPGAVLADLRGQGWESLDGNFIRGLEIGDCITLWMRARYHLWAVHASMATIEIYWAV</sequence>
<gene>
    <name evidence="1" type="ORF">BJ138DRAFT_1128671</name>
</gene>
<name>A0ACB8A4I6_9AGAM</name>
<reference evidence="1" key="1">
    <citation type="journal article" date="2021" name="New Phytol.">
        <title>Evolutionary innovations through gain and loss of genes in the ectomycorrhizal Boletales.</title>
        <authorList>
            <person name="Wu G."/>
            <person name="Miyauchi S."/>
            <person name="Morin E."/>
            <person name="Kuo A."/>
            <person name="Drula E."/>
            <person name="Varga T."/>
            <person name="Kohler A."/>
            <person name="Feng B."/>
            <person name="Cao Y."/>
            <person name="Lipzen A."/>
            <person name="Daum C."/>
            <person name="Hundley H."/>
            <person name="Pangilinan J."/>
            <person name="Johnson J."/>
            <person name="Barry K."/>
            <person name="LaButti K."/>
            <person name="Ng V."/>
            <person name="Ahrendt S."/>
            <person name="Min B."/>
            <person name="Choi I.G."/>
            <person name="Park H."/>
            <person name="Plett J.M."/>
            <person name="Magnuson J."/>
            <person name="Spatafora J.W."/>
            <person name="Nagy L.G."/>
            <person name="Henrissat B."/>
            <person name="Grigoriev I.V."/>
            <person name="Yang Z.L."/>
            <person name="Xu J."/>
            <person name="Martin F.M."/>
        </authorList>
    </citation>
    <scope>NUCLEOTIDE SEQUENCE</scope>
    <source>
        <strain evidence="1">ATCC 28755</strain>
    </source>
</reference>
<comment type="caution">
    <text evidence="1">The sequence shown here is derived from an EMBL/GenBank/DDBJ whole genome shotgun (WGS) entry which is preliminary data.</text>
</comment>